<dbReference type="Proteomes" id="UP000292580">
    <property type="component" value="Unassembled WGS sequence"/>
</dbReference>
<evidence type="ECO:0000256" key="2">
    <source>
        <dbReference type="ARBA" id="ARBA00023204"/>
    </source>
</evidence>
<dbReference type="PANTHER" id="PTHR31290:SF5">
    <property type="entry name" value="UV-DAMAGE ENDONUCLEASE"/>
    <property type="match status" value="1"/>
</dbReference>
<comment type="caution">
    <text evidence="3">The sequence shown here is derived from an EMBL/GenBank/DDBJ whole genome shotgun (WGS) entry which is preliminary data.</text>
</comment>
<evidence type="ECO:0000256" key="1">
    <source>
        <dbReference type="ARBA" id="ARBA00022763"/>
    </source>
</evidence>
<protein>
    <recommendedName>
        <fullName evidence="5">DUF72 domain-containing protein</fullName>
    </recommendedName>
</protein>
<dbReference type="Gene3D" id="3.20.20.150">
    <property type="entry name" value="Divalent-metal-dependent TIM barrel enzymes"/>
    <property type="match status" value="1"/>
</dbReference>
<dbReference type="PANTHER" id="PTHR31290">
    <property type="entry name" value="UV-DAMAGE ENDONUCLEASE"/>
    <property type="match status" value="1"/>
</dbReference>
<keyword evidence="2" id="KW-0234">DNA repair</keyword>
<evidence type="ECO:0000313" key="4">
    <source>
        <dbReference type="Proteomes" id="UP000292580"/>
    </source>
</evidence>
<dbReference type="AlphaFoldDB" id="A0A483CSK7"/>
<dbReference type="GO" id="GO:0006289">
    <property type="term" value="P:nucleotide-excision repair"/>
    <property type="evidence" value="ECO:0007669"/>
    <property type="project" value="InterPro"/>
</dbReference>
<dbReference type="GO" id="GO:0004519">
    <property type="term" value="F:endonuclease activity"/>
    <property type="evidence" value="ECO:0007669"/>
    <property type="project" value="InterPro"/>
</dbReference>
<sequence length="300" mass="32942">MIFIVSGRPSLGLQMKVGYSSANHSIGCSTGNSFDITAYSEGTQIWATAENLSCLARILEFNRKAGLHLFVLDTRLVPYAAHPVNTLDWAEEFAADFAALGAFIRESGIRIAMQPPVPFSGPGSYPGYYEYSAMVLRAMGLGGDARIPARAGDPALFGEQFDKATPEVKRRLALMNDDLCTVARCCEVARECGIPVMYNHYFSEDEDSVTGALEACARTWKEEDGLPLVRFSPRTEGATTPAHTLDPPRFLTFLERSHPLDFDLLIDFPDREQSALVAMIAAFEDPRLLPGRKKLRPGAV</sequence>
<dbReference type="InterPro" id="IPR004601">
    <property type="entry name" value="UvdE"/>
</dbReference>
<dbReference type="EMBL" id="PGCL01000003">
    <property type="protein sequence ID" value="TAJ44181.1"/>
    <property type="molecule type" value="Genomic_DNA"/>
</dbReference>
<evidence type="ECO:0000313" key="3">
    <source>
        <dbReference type="EMBL" id="TAJ44181.1"/>
    </source>
</evidence>
<accession>A0A483CSK7</accession>
<reference evidence="3 4" key="1">
    <citation type="submission" date="2017-11" db="EMBL/GenBank/DDBJ databases">
        <title>Isolation and Characterization of Methanofollis Species from Methane Seep Offshore SW Taiwan.</title>
        <authorList>
            <person name="Teng N.-H."/>
            <person name="Lai M.-C."/>
            <person name="Chen S.-C."/>
        </authorList>
    </citation>
    <scope>NUCLEOTIDE SEQUENCE [LARGE SCALE GENOMIC DNA]</scope>
    <source>
        <strain evidence="3 4">FWC-SCC2</strain>
    </source>
</reference>
<keyword evidence="1" id="KW-0227">DNA damage</keyword>
<keyword evidence="4" id="KW-1185">Reference proteome</keyword>
<name>A0A483CSK7_9EURY</name>
<organism evidence="3 4">
    <name type="scientific">Methanofollis fontis</name>
    <dbReference type="NCBI Taxonomy" id="2052832"/>
    <lineage>
        <taxon>Archaea</taxon>
        <taxon>Methanobacteriati</taxon>
        <taxon>Methanobacteriota</taxon>
        <taxon>Stenosarchaea group</taxon>
        <taxon>Methanomicrobia</taxon>
        <taxon>Methanomicrobiales</taxon>
        <taxon>Methanomicrobiaceae</taxon>
        <taxon>Methanofollis</taxon>
    </lineage>
</organism>
<evidence type="ECO:0008006" key="5">
    <source>
        <dbReference type="Google" id="ProtNLM"/>
    </source>
</evidence>
<dbReference type="GO" id="GO:0009411">
    <property type="term" value="P:response to UV"/>
    <property type="evidence" value="ECO:0007669"/>
    <property type="project" value="InterPro"/>
</dbReference>
<gene>
    <name evidence="3" type="ORF">CUJ86_09150</name>
</gene>
<dbReference type="Pfam" id="PF03851">
    <property type="entry name" value="UvdE"/>
    <property type="match status" value="1"/>
</dbReference>
<proteinExistence type="predicted"/>